<name>A0A699WHE6_TANCI</name>
<sequence>MPSSSDSVRLGK</sequence>
<dbReference type="EMBL" id="BKCJ011673189">
    <property type="protein sequence ID" value="GFD46403.1"/>
    <property type="molecule type" value="Genomic_DNA"/>
</dbReference>
<evidence type="ECO:0000313" key="1">
    <source>
        <dbReference type="EMBL" id="GFD46403.1"/>
    </source>
</evidence>
<feature type="non-terminal residue" evidence="1">
    <location>
        <position position="12"/>
    </location>
</feature>
<organism evidence="1">
    <name type="scientific">Tanacetum cinerariifolium</name>
    <name type="common">Dalmatian daisy</name>
    <name type="synonym">Chrysanthemum cinerariifolium</name>
    <dbReference type="NCBI Taxonomy" id="118510"/>
    <lineage>
        <taxon>Eukaryota</taxon>
        <taxon>Viridiplantae</taxon>
        <taxon>Streptophyta</taxon>
        <taxon>Embryophyta</taxon>
        <taxon>Tracheophyta</taxon>
        <taxon>Spermatophyta</taxon>
        <taxon>Magnoliopsida</taxon>
        <taxon>eudicotyledons</taxon>
        <taxon>Gunneridae</taxon>
        <taxon>Pentapetalae</taxon>
        <taxon>asterids</taxon>
        <taxon>campanulids</taxon>
        <taxon>Asterales</taxon>
        <taxon>Asteraceae</taxon>
        <taxon>Asteroideae</taxon>
        <taxon>Anthemideae</taxon>
        <taxon>Anthemidinae</taxon>
        <taxon>Tanacetum</taxon>
    </lineage>
</organism>
<proteinExistence type="predicted"/>
<gene>
    <name evidence="1" type="ORF">Tci_918372</name>
</gene>
<reference evidence="1" key="1">
    <citation type="journal article" date="2019" name="Sci. Rep.">
        <title>Draft genome of Tanacetum cinerariifolium, the natural source of mosquito coil.</title>
        <authorList>
            <person name="Yamashiro T."/>
            <person name="Shiraishi A."/>
            <person name="Satake H."/>
            <person name="Nakayama K."/>
        </authorList>
    </citation>
    <scope>NUCLEOTIDE SEQUENCE</scope>
</reference>
<accession>A0A699WHE6</accession>
<comment type="caution">
    <text evidence="1">The sequence shown here is derived from an EMBL/GenBank/DDBJ whole genome shotgun (WGS) entry which is preliminary data.</text>
</comment>
<protein>
    <submittedName>
        <fullName evidence="1">Uncharacterized protein</fullName>
    </submittedName>
</protein>